<dbReference type="STRING" id="574566.I0YNE1"/>
<dbReference type="InterPro" id="IPR029045">
    <property type="entry name" value="ClpP/crotonase-like_dom_sf"/>
</dbReference>
<feature type="compositionally biased region" description="Low complexity" evidence="1">
    <location>
        <begin position="172"/>
        <end position="185"/>
    </location>
</feature>
<name>I0YNE1_COCSC</name>
<dbReference type="InterPro" id="IPR034733">
    <property type="entry name" value="AcCoA_carboxyl_beta"/>
</dbReference>
<feature type="region of interest" description="Disordered" evidence="1">
    <location>
        <begin position="269"/>
        <end position="290"/>
    </location>
</feature>
<dbReference type="PANTHER" id="PTHR43842">
    <property type="entry name" value="PROPIONYL-COA CARBOXYLASE BETA CHAIN"/>
    <property type="match status" value="1"/>
</dbReference>
<dbReference type="GeneID" id="17037884"/>
<evidence type="ECO:0000313" key="4">
    <source>
        <dbReference type="Proteomes" id="UP000007264"/>
    </source>
</evidence>
<evidence type="ECO:0000256" key="1">
    <source>
        <dbReference type="SAM" id="MobiDB-lite"/>
    </source>
</evidence>
<dbReference type="Pfam" id="PF01039">
    <property type="entry name" value="Carboxyl_trans"/>
    <property type="match status" value="1"/>
</dbReference>
<proteinExistence type="predicted"/>
<feature type="compositionally biased region" description="Low complexity" evidence="1">
    <location>
        <begin position="105"/>
        <end position="114"/>
    </location>
</feature>
<reference evidence="3 4" key="1">
    <citation type="journal article" date="2012" name="Genome Biol.">
        <title>The genome of the polar eukaryotic microalga coccomyxa subellipsoidea reveals traits of cold adaptation.</title>
        <authorList>
            <person name="Blanc G."/>
            <person name="Agarkova I."/>
            <person name="Grimwood J."/>
            <person name="Kuo A."/>
            <person name="Brueggeman A."/>
            <person name="Dunigan D."/>
            <person name="Gurnon J."/>
            <person name="Ladunga I."/>
            <person name="Lindquist E."/>
            <person name="Lucas S."/>
            <person name="Pangilinan J."/>
            <person name="Proschold T."/>
            <person name="Salamov A."/>
            <person name="Schmutz J."/>
            <person name="Weeks D."/>
            <person name="Yamada T."/>
            <person name="Claverie J.M."/>
            <person name="Grigoriev I."/>
            <person name="Van Etten J."/>
            <person name="Lomsadze A."/>
            <person name="Borodovsky M."/>
        </authorList>
    </citation>
    <scope>NUCLEOTIDE SEQUENCE [LARGE SCALE GENOMIC DNA]</scope>
    <source>
        <strain evidence="3 4">C-169</strain>
    </source>
</reference>
<dbReference type="InterPro" id="IPR051047">
    <property type="entry name" value="AccD/PCCB"/>
</dbReference>
<evidence type="ECO:0000313" key="3">
    <source>
        <dbReference type="EMBL" id="EIE19910.1"/>
    </source>
</evidence>
<keyword evidence="4" id="KW-1185">Reference proteome</keyword>
<dbReference type="SUPFAM" id="SSF52096">
    <property type="entry name" value="ClpP/crotonase"/>
    <property type="match status" value="1"/>
</dbReference>
<protein>
    <recommendedName>
        <fullName evidence="2">Acetyl-coenzyme A carboxylase carboxyl transferase subunit beta domain-containing protein</fullName>
    </recommendedName>
</protein>
<dbReference type="EMBL" id="AGSI01000017">
    <property type="protein sequence ID" value="EIE19910.1"/>
    <property type="molecule type" value="Genomic_DNA"/>
</dbReference>
<dbReference type="eggNOG" id="KOG0540">
    <property type="taxonomic scope" value="Eukaryota"/>
</dbReference>
<dbReference type="KEGG" id="csl:COCSUDRAFT_67636"/>
<sequence>MCSGNPSIGLDSIYQKHVYSRLAPLEAPEAAGDSNDSKGEAIVAAAVFATLQPAAAAAAQKGDDSASAQKGGQKISSRLDTDLTADSVAVVIEGALDRTLTEDSGAPAAAAGAASRPIGDPHVERNALNITAAAPRTGSPQQTDPAAVNATPHHAQPMEKGGSGSDLGHTVQASSSGQAEGAATAPAVSQDGGKHMEHLWADTDAALTMLPPTAARGPDLAIGLLWALPEEARDTITSAKTGAAVHNGGSACMEKDALLASSLAHAAGRNTTKTRPCPAAANGADETKGAARAQTATDSTAAVSSHSSVCRNRSAVQQAPSSVKLAARVARQAGTGAVAPRQGRRTTPAAVARLTRSVSLDPRDSAAERHAESVRRLQPSSAEDEMFLWQSQWRLGQLLDRGSLKAVPETSTGRGVLPVQGSVCGRPVFAYCLDAAASENASCADHASRQILHLMDMAVMTGHPVIAIYSGSASPQPSHGAAIQPWADLLLRQMDASGVIPQLSVNLASPPSSEAFALLRSTADFTFTVQQPQPQTEPRVSNPVASSAMQYTSSQSAARMPDESPGMTDRSSWVTNQSARVTDRAVTGRLSASTAALAASGAGRLAAFLHAFMQQSLGLIAALVAALQCAVRPVQATCEYGPAPSRGVADGQLAAVCSTERDALRRVREVLMYLPASNISPAPTVNCLDSEQRMCQKLDALAADLHRGVPVSADLIVRDIVDGGNVCQLALEGLGSPAALGFARLGSRAVGILAFPPLTQALHTSPRNNVPIRAARFVRFCDAFNMPVVTLLLPHLSSPANSNSDMQDSAQGDSARALTNLIFAFSEATVPKLTVVMGAGEPSSLFQCLRSDVVLAWSERGLPSAAEEGGAVRIIEPCATRAALCAELAVLLQPRVVARPRRKHALLPL</sequence>
<dbReference type="RefSeq" id="XP_005644454.1">
    <property type="nucleotide sequence ID" value="XM_005644397.1"/>
</dbReference>
<feature type="region of interest" description="Disordered" evidence="1">
    <location>
        <begin position="530"/>
        <end position="576"/>
    </location>
</feature>
<dbReference type="GO" id="GO:0004658">
    <property type="term" value="F:propionyl-CoA carboxylase activity"/>
    <property type="evidence" value="ECO:0007669"/>
    <property type="project" value="TreeGrafter"/>
</dbReference>
<comment type="caution">
    <text evidence="3">The sequence shown here is derived from an EMBL/GenBank/DDBJ whole genome shotgun (WGS) entry which is preliminary data.</text>
</comment>
<dbReference type="Proteomes" id="UP000007264">
    <property type="component" value="Unassembled WGS sequence"/>
</dbReference>
<feature type="region of interest" description="Disordered" evidence="1">
    <location>
        <begin position="134"/>
        <end position="192"/>
    </location>
</feature>
<dbReference type="PANTHER" id="PTHR43842:SF2">
    <property type="entry name" value="PROPIONYL-COA CARBOXYLASE BETA CHAIN, MITOCHONDRIAL"/>
    <property type="match status" value="1"/>
</dbReference>
<gene>
    <name evidence="3" type="ORF">COCSUDRAFT_67636</name>
</gene>
<feature type="domain" description="Acetyl-coenzyme A carboxylase carboxyl transferase subunit beta" evidence="2">
    <location>
        <begin position="647"/>
        <end position="840"/>
    </location>
</feature>
<feature type="region of interest" description="Disordered" evidence="1">
    <location>
        <begin position="101"/>
        <end position="121"/>
    </location>
</feature>
<feature type="compositionally biased region" description="Polar residues" evidence="1">
    <location>
        <begin position="536"/>
        <end position="557"/>
    </location>
</feature>
<accession>I0YNE1</accession>
<organism evidence="3 4">
    <name type="scientific">Coccomyxa subellipsoidea (strain C-169)</name>
    <name type="common">Green microalga</name>
    <dbReference type="NCBI Taxonomy" id="574566"/>
    <lineage>
        <taxon>Eukaryota</taxon>
        <taxon>Viridiplantae</taxon>
        <taxon>Chlorophyta</taxon>
        <taxon>core chlorophytes</taxon>
        <taxon>Trebouxiophyceae</taxon>
        <taxon>Trebouxiophyceae incertae sedis</taxon>
        <taxon>Coccomyxaceae</taxon>
        <taxon>Coccomyxa</taxon>
        <taxon>Coccomyxa subellipsoidea</taxon>
    </lineage>
</organism>
<dbReference type="Gene3D" id="3.90.226.10">
    <property type="entry name" value="2-enoyl-CoA Hydratase, Chain A, domain 1"/>
    <property type="match status" value="2"/>
</dbReference>
<dbReference type="OrthoDB" id="10053020at2759"/>
<evidence type="ECO:0000259" key="2">
    <source>
        <dbReference type="Pfam" id="PF01039"/>
    </source>
</evidence>
<dbReference type="AlphaFoldDB" id="I0YNE1"/>